<dbReference type="AlphaFoldDB" id="A0A0V1FUT7"/>
<comment type="caution">
    <text evidence="1">The sequence shown here is derived from an EMBL/GenBank/DDBJ whole genome shotgun (WGS) entry which is preliminary data.</text>
</comment>
<keyword evidence="2" id="KW-1185">Reference proteome</keyword>
<name>A0A0V1FUT7_TRIPS</name>
<dbReference type="Proteomes" id="UP000054995">
    <property type="component" value="Unassembled WGS sequence"/>
</dbReference>
<proteinExistence type="predicted"/>
<reference evidence="1 2" key="1">
    <citation type="submission" date="2015-01" db="EMBL/GenBank/DDBJ databases">
        <title>Evolution of Trichinella species and genotypes.</title>
        <authorList>
            <person name="Korhonen P.K."/>
            <person name="Edoardo P."/>
            <person name="Giuseppe L.R."/>
            <person name="Gasser R.B."/>
        </authorList>
    </citation>
    <scope>NUCLEOTIDE SEQUENCE [LARGE SCALE GENOMIC DNA]</scope>
    <source>
        <strain evidence="1">ISS470</strain>
    </source>
</reference>
<accession>A0A0V1FUT7</accession>
<protein>
    <submittedName>
        <fullName evidence="1">Uncharacterized protein</fullName>
    </submittedName>
</protein>
<evidence type="ECO:0000313" key="2">
    <source>
        <dbReference type="Proteomes" id="UP000054995"/>
    </source>
</evidence>
<sequence>MRAFNTPSIWLAKKECQKRASQDTHYTCNTDSDFVQTEFTVAFQLFVQCCMLAQQLNASKAGVMRCVCTLMSIFTLHRIVVIHEVSTNNS</sequence>
<dbReference type="EMBL" id="JYDT01000028">
    <property type="protein sequence ID" value="KRY89760.1"/>
    <property type="molecule type" value="Genomic_DNA"/>
</dbReference>
<evidence type="ECO:0000313" key="1">
    <source>
        <dbReference type="EMBL" id="KRY89760.1"/>
    </source>
</evidence>
<organism evidence="1 2">
    <name type="scientific">Trichinella pseudospiralis</name>
    <name type="common">Parasitic roundworm</name>
    <dbReference type="NCBI Taxonomy" id="6337"/>
    <lineage>
        <taxon>Eukaryota</taxon>
        <taxon>Metazoa</taxon>
        <taxon>Ecdysozoa</taxon>
        <taxon>Nematoda</taxon>
        <taxon>Enoplea</taxon>
        <taxon>Dorylaimia</taxon>
        <taxon>Trichinellida</taxon>
        <taxon>Trichinellidae</taxon>
        <taxon>Trichinella</taxon>
    </lineage>
</organism>
<gene>
    <name evidence="1" type="ORF">T4D_6545</name>
</gene>